<dbReference type="OrthoDB" id="9812943at2"/>
<comment type="caution">
    <text evidence="7">The sequence shown here is derived from an EMBL/GenBank/DDBJ whole genome shotgun (WGS) entry which is preliminary data.</text>
</comment>
<comment type="subcellular location">
    <subcellularLocation>
        <location evidence="5">Cytoplasm</location>
    </subcellularLocation>
</comment>
<dbReference type="InterPro" id="IPR001977">
    <property type="entry name" value="Depp_CoAkinase"/>
</dbReference>
<keyword evidence="8" id="KW-1185">Reference proteome</keyword>
<evidence type="ECO:0000256" key="2">
    <source>
        <dbReference type="ARBA" id="ARBA00022741"/>
    </source>
</evidence>
<dbReference type="SUPFAM" id="SSF52540">
    <property type="entry name" value="P-loop containing nucleoside triphosphate hydrolases"/>
    <property type="match status" value="1"/>
</dbReference>
<evidence type="ECO:0000256" key="4">
    <source>
        <dbReference type="ARBA" id="ARBA00022993"/>
    </source>
</evidence>
<dbReference type="eggNOG" id="COG0237">
    <property type="taxonomic scope" value="Bacteria"/>
</dbReference>
<dbReference type="STRING" id="1046627.BZARG_2310"/>
<dbReference type="PANTHER" id="PTHR10695">
    <property type="entry name" value="DEPHOSPHO-COA KINASE-RELATED"/>
    <property type="match status" value="1"/>
</dbReference>
<evidence type="ECO:0000256" key="6">
    <source>
        <dbReference type="NCBIfam" id="TIGR00152"/>
    </source>
</evidence>
<evidence type="ECO:0000256" key="3">
    <source>
        <dbReference type="ARBA" id="ARBA00022840"/>
    </source>
</evidence>
<dbReference type="EMBL" id="AFXZ01000061">
    <property type="protein sequence ID" value="EGV42394.1"/>
    <property type="molecule type" value="Genomic_DNA"/>
</dbReference>
<dbReference type="RefSeq" id="WP_008639241.1">
    <property type="nucleotide sequence ID" value="NZ_AFXZ01000061.1"/>
</dbReference>
<dbReference type="UniPathway" id="UPA00241">
    <property type="reaction ID" value="UER00356"/>
</dbReference>
<dbReference type="EC" id="2.7.1.24" evidence="5 6"/>
<dbReference type="PATRIC" id="fig|1046627.3.peg.2681"/>
<dbReference type="GO" id="GO:0004140">
    <property type="term" value="F:dephospho-CoA kinase activity"/>
    <property type="evidence" value="ECO:0007669"/>
    <property type="project" value="UniProtKB-UniRule"/>
</dbReference>
<evidence type="ECO:0000313" key="7">
    <source>
        <dbReference type="EMBL" id="EGV42394.1"/>
    </source>
</evidence>
<organism evidence="7 8">
    <name type="scientific">Bizionia argentinensis JUB59</name>
    <dbReference type="NCBI Taxonomy" id="1046627"/>
    <lineage>
        <taxon>Bacteria</taxon>
        <taxon>Pseudomonadati</taxon>
        <taxon>Bacteroidota</taxon>
        <taxon>Flavobacteriia</taxon>
        <taxon>Flavobacteriales</taxon>
        <taxon>Flavobacteriaceae</taxon>
        <taxon>Bizionia</taxon>
    </lineage>
</organism>
<dbReference type="GO" id="GO:0005524">
    <property type="term" value="F:ATP binding"/>
    <property type="evidence" value="ECO:0007669"/>
    <property type="project" value="UniProtKB-UniRule"/>
</dbReference>
<keyword evidence="5 7" id="KW-0808">Transferase</keyword>
<sequence length="197" mass="22192">MKIVGLTGGIGSGKTTVAKLFAEIGIPTYIADDEAKALMNRSKTIKRELIGLFGSEAYYNETINRTFIAQAIFSDKDLLNKMNAIVHPKVANHFKQWVTEQETVYVLKETAILFEHGGEKDCHFTILVTAPENIRIERVIKRDSKTKEQVLAIIKNQLPEADKIKKATFVIENIDLESTKNQVLKVHKKLLQAIIID</sequence>
<dbReference type="NCBIfam" id="TIGR00152">
    <property type="entry name" value="dephospho-CoA kinase"/>
    <property type="match status" value="1"/>
</dbReference>
<dbReference type="CDD" id="cd02022">
    <property type="entry name" value="DPCK"/>
    <property type="match status" value="1"/>
</dbReference>
<evidence type="ECO:0000256" key="5">
    <source>
        <dbReference type="HAMAP-Rule" id="MF_00376"/>
    </source>
</evidence>
<feature type="binding site" evidence="5">
    <location>
        <begin position="11"/>
        <end position="16"/>
    </location>
    <ligand>
        <name>ATP</name>
        <dbReference type="ChEBI" id="CHEBI:30616"/>
    </ligand>
</feature>
<dbReference type="PROSITE" id="PS51219">
    <property type="entry name" value="DPCK"/>
    <property type="match status" value="1"/>
</dbReference>
<evidence type="ECO:0000313" key="8">
    <source>
        <dbReference type="Proteomes" id="UP000003730"/>
    </source>
</evidence>
<keyword evidence="4 5" id="KW-0173">Coenzyme A biosynthesis</keyword>
<keyword evidence="2 5" id="KW-0547">Nucleotide-binding</keyword>
<dbReference type="GO" id="GO:0015937">
    <property type="term" value="P:coenzyme A biosynthetic process"/>
    <property type="evidence" value="ECO:0007669"/>
    <property type="project" value="UniProtKB-UniRule"/>
</dbReference>
<dbReference type="Gene3D" id="3.40.50.300">
    <property type="entry name" value="P-loop containing nucleotide triphosphate hydrolases"/>
    <property type="match status" value="1"/>
</dbReference>
<keyword evidence="5 7" id="KW-0418">Kinase</keyword>
<gene>
    <name evidence="5" type="primary">coaE</name>
    <name evidence="7" type="ORF">BZARG_2310</name>
</gene>
<accession>G2EGQ2</accession>
<keyword evidence="5" id="KW-0963">Cytoplasm</keyword>
<dbReference type="GO" id="GO:0005737">
    <property type="term" value="C:cytoplasm"/>
    <property type="evidence" value="ECO:0007669"/>
    <property type="project" value="UniProtKB-SubCell"/>
</dbReference>
<dbReference type="Proteomes" id="UP000003730">
    <property type="component" value="Unassembled WGS sequence"/>
</dbReference>
<proteinExistence type="inferred from homology"/>
<comment type="pathway">
    <text evidence="5">Cofactor biosynthesis; coenzyme A biosynthesis; CoA from (R)-pantothenate: step 5/5.</text>
</comment>
<reference evidence="7 8" key="1">
    <citation type="journal article" date="2008" name="Int. J. Syst. Evol. Microbiol.">
        <title>Bizionia argentinensis sp. nov., isolated from surface marine water in Antarctica.</title>
        <authorList>
            <person name="Bercovich A."/>
            <person name="Vazquez S.C."/>
            <person name="Yankilevich P."/>
            <person name="Coria S.H."/>
            <person name="Foti M."/>
            <person name="Hernandez E."/>
            <person name="Vidal A."/>
            <person name="Ruberto L."/>
            <person name="Melo C."/>
            <person name="Marenssi S."/>
            <person name="Criscuolo M."/>
            <person name="Memoli M."/>
            <person name="Arguelles M."/>
            <person name="Mac Cormack W.P."/>
        </authorList>
    </citation>
    <scope>NUCLEOTIDE SEQUENCE [LARGE SCALE GENOMIC DNA]</scope>
    <source>
        <strain evidence="7 8">JUB59</strain>
    </source>
</reference>
<comment type="similarity">
    <text evidence="1 5">Belongs to the CoaE family.</text>
</comment>
<dbReference type="Pfam" id="PF01121">
    <property type="entry name" value="CoaE"/>
    <property type="match status" value="1"/>
</dbReference>
<dbReference type="InterPro" id="IPR027417">
    <property type="entry name" value="P-loop_NTPase"/>
</dbReference>
<dbReference type="PANTHER" id="PTHR10695:SF46">
    <property type="entry name" value="BIFUNCTIONAL COENZYME A SYNTHASE-RELATED"/>
    <property type="match status" value="1"/>
</dbReference>
<evidence type="ECO:0000256" key="1">
    <source>
        <dbReference type="ARBA" id="ARBA00009018"/>
    </source>
</evidence>
<dbReference type="HAMAP" id="MF_00376">
    <property type="entry name" value="Dephospho_CoA_kinase"/>
    <property type="match status" value="1"/>
</dbReference>
<comment type="catalytic activity">
    <reaction evidence="5">
        <text>3'-dephospho-CoA + ATP = ADP + CoA + H(+)</text>
        <dbReference type="Rhea" id="RHEA:18245"/>
        <dbReference type="ChEBI" id="CHEBI:15378"/>
        <dbReference type="ChEBI" id="CHEBI:30616"/>
        <dbReference type="ChEBI" id="CHEBI:57287"/>
        <dbReference type="ChEBI" id="CHEBI:57328"/>
        <dbReference type="ChEBI" id="CHEBI:456216"/>
        <dbReference type="EC" id="2.7.1.24"/>
    </reaction>
</comment>
<keyword evidence="3 5" id="KW-0067">ATP-binding</keyword>
<comment type="function">
    <text evidence="5">Catalyzes the phosphorylation of the 3'-hydroxyl group of dephosphocoenzyme A to form coenzyme A.</text>
</comment>
<protein>
    <recommendedName>
        <fullName evidence="5 6">Dephospho-CoA kinase</fullName>
        <ecNumber evidence="5 6">2.7.1.24</ecNumber>
    </recommendedName>
    <alternativeName>
        <fullName evidence="5">Dephosphocoenzyme A kinase</fullName>
    </alternativeName>
</protein>
<dbReference type="AlphaFoldDB" id="G2EGQ2"/>
<name>G2EGQ2_9FLAO</name>